<gene>
    <name evidence="2" type="ORF">L596_020503</name>
</gene>
<keyword evidence="3" id="KW-1185">Reference proteome</keyword>
<dbReference type="AlphaFoldDB" id="A0A4U5MUE5"/>
<organism evidence="2 3">
    <name type="scientific">Steinernema carpocapsae</name>
    <name type="common">Entomopathogenic nematode</name>
    <dbReference type="NCBI Taxonomy" id="34508"/>
    <lineage>
        <taxon>Eukaryota</taxon>
        <taxon>Metazoa</taxon>
        <taxon>Ecdysozoa</taxon>
        <taxon>Nematoda</taxon>
        <taxon>Chromadorea</taxon>
        <taxon>Rhabditida</taxon>
        <taxon>Tylenchina</taxon>
        <taxon>Panagrolaimomorpha</taxon>
        <taxon>Strongyloidoidea</taxon>
        <taxon>Steinernematidae</taxon>
        <taxon>Steinernema</taxon>
    </lineage>
</organism>
<evidence type="ECO:0000313" key="2">
    <source>
        <dbReference type="EMBL" id="TKR73162.1"/>
    </source>
</evidence>
<evidence type="ECO:0000313" key="3">
    <source>
        <dbReference type="Proteomes" id="UP000298663"/>
    </source>
</evidence>
<keyword evidence="1" id="KW-0732">Signal</keyword>
<dbReference type="Proteomes" id="UP000298663">
    <property type="component" value="Unassembled WGS sequence"/>
</dbReference>
<feature type="chain" id="PRO_5020960168" description="SXP/RAL-2 family protein Ani s 5-like cation-binding domain-containing protein" evidence="1">
    <location>
        <begin position="20"/>
        <end position="92"/>
    </location>
</feature>
<reference evidence="2 3" key="1">
    <citation type="journal article" date="2015" name="Genome Biol.">
        <title>Comparative genomics of Steinernema reveals deeply conserved gene regulatory networks.</title>
        <authorList>
            <person name="Dillman A.R."/>
            <person name="Macchietto M."/>
            <person name="Porter C.F."/>
            <person name="Rogers A."/>
            <person name="Williams B."/>
            <person name="Antoshechkin I."/>
            <person name="Lee M.M."/>
            <person name="Goodwin Z."/>
            <person name="Lu X."/>
            <person name="Lewis E.E."/>
            <person name="Goodrich-Blair H."/>
            <person name="Stock S.P."/>
            <person name="Adams B.J."/>
            <person name="Sternberg P.W."/>
            <person name="Mortazavi A."/>
        </authorList>
    </citation>
    <scope>NUCLEOTIDE SEQUENCE [LARGE SCALE GENOMIC DNA]</scope>
    <source>
        <strain evidence="2 3">ALL</strain>
    </source>
</reference>
<sequence length="92" mass="9995">MRSLIICLAFIAIAGNVYGDNSTQNDEAAEILKAANVSDAVVLDVKNETKFDKLSDKINELLADVSQIIKSDSWTTSLSVVAGCMVIVLYLW</sequence>
<comment type="caution">
    <text evidence="2">The sequence shown here is derived from an EMBL/GenBank/DDBJ whole genome shotgun (WGS) entry which is preliminary data.</text>
</comment>
<name>A0A4U5MUE5_STECR</name>
<protein>
    <recommendedName>
        <fullName evidence="4">SXP/RAL-2 family protein Ani s 5-like cation-binding domain-containing protein</fullName>
    </recommendedName>
</protein>
<accession>A0A4U5MUE5</accession>
<proteinExistence type="predicted"/>
<feature type="signal peptide" evidence="1">
    <location>
        <begin position="1"/>
        <end position="19"/>
    </location>
</feature>
<evidence type="ECO:0000256" key="1">
    <source>
        <dbReference type="SAM" id="SignalP"/>
    </source>
</evidence>
<dbReference type="EMBL" id="AZBU02000006">
    <property type="protein sequence ID" value="TKR73162.1"/>
    <property type="molecule type" value="Genomic_DNA"/>
</dbReference>
<reference evidence="2 3" key="2">
    <citation type="journal article" date="2019" name="G3 (Bethesda)">
        <title>Hybrid Assembly of the Genome of the Entomopathogenic Nematode Steinernema carpocapsae Identifies the X-Chromosome.</title>
        <authorList>
            <person name="Serra L."/>
            <person name="Macchietto M."/>
            <person name="Macias-Munoz A."/>
            <person name="McGill C.J."/>
            <person name="Rodriguez I.M."/>
            <person name="Rodriguez B."/>
            <person name="Murad R."/>
            <person name="Mortazavi A."/>
        </authorList>
    </citation>
    <scope>NUCLEOTIDE SEQUENCE [LARGE SCALE GENOMIC DNA]</scope>
    <source>
        <strain evidence="2 3">ALL</strain>
    </source>
</reference>
<evidence type="ECO:0008006" key="4">
    <source>
        <dbReference type="Google" id="ProtNLM"/>
    </source>
</evidence>